<evidence type="ECO:0008006" key="3">
    <source>
        <dbReference type="Google" id="ProtNLM"/>
    </source>
</evidence>
<dbReference type="Gramene" id="ERN08726">
    <property type="protein sequence ID" value="ERN08726"/>
    <property type="gene ID" value="AMTR_s00017p00238050"/>
</dbReference>
<dbReference type="STRING" id="13333.W1PM25"/>
<dbReference type="Proteomes" id="UP000017836">
    <property type="component" value="Unassembled WGS sequence"/>
</dbReference>
<name>W1PM25_AMBTC</name>
<accession>W1PM25</accession>
<organism evidence="1 2">
    <name type="scientific">Amborella trichopoda</name>
    <dbReference type="NCBI Taxonomy" id="13333"/>
    <lineage>
        <taxon>Eukaryota</taxon>
        <taxon>Viridiplantae</taxon>
        <taxon>Streptophyta</taxon>
        <taxon>Embryophyta</taxon>
        <taxon>Tracheophyta</taxon>
        <taxon>Spermatophyta</taxon>
        <taxon>Magnoliopsida</taxon>
        <taxon>Amborellales</taxon>
        <taxon>Amborellaceae</taxon>
        <taxon>Amborella</taxon>
    </lineage>
</organism>
<protein>
    <recommendedName>
        <fullName evidence="3">Pectinesterase</fullName>
    </recommendedName>
</protein>
<dbReference type="EMBL" id="KI393256">
    <property type="protein sequence ID" value="ERN08726.1"/>
    <property type="molecule type" value="Genomic_DNA"/>
</dbReference>
<proteinExistence type="predicted"/>
<keyword evidence="2" id="KW-1185">Reference proteome</keyword>
<evidence type="ECO:0000313" key="2">
    <source>
        <dbReference type="Proteomes" id="UP000017836"/>
    </source>
</evidence>
<reference evidence="2" key="1">
    <citation type="journal article" date="2013" name="Science">
        <title>The Amborella genome and the evolution of flowering plants.</title>
        <authorList>
            <consortium name="Amborella Genome Project"/>
        </authorList>
    </citation>
    <scope>NUCLEOTIDE SEQUENCE [LARGE SCALE GENOMIC DNA]</scope>
</reference>
<dbReference type="HOGENOM" id="CLU_1350519_0_0_1"/>
<gene>
    <name evidence="1" type="ORF">AMTR_s00017p00238050</name>
</gene>
<evidence type="ECO:0000313" key="1">
    <source>
        <dbReference type="EMBL" id="ERN08726.1"/>
    </source>
</evidence>
<sequence>MPLNDVNEEERTFMKEMADIDRKAKGDLHHGSQRRSCYGKEATCLDGGFHMGNANGTFSGQNATVPGHRGLDSGDNGRFSSDENWFYGDQGRFLGGAERRVVYVEGKVGGWRSLDSIAIEEEDGDNKESEFRQGLRPNCTIIARKPTSNKQNLVTGEGSNWPLEWPSYHVITDAKTVEKFTLGEFIQGGEWLKATGVAYTEGP</sequence>
<dbReference type="AlphaFoldDB" id="W1PM25"/>